<evidence type="ECO:0000313" key="2">
    <source>
        <dbReference type="EMBL" id="ODV63628.1"/>
    </source>
</evidence>
<evidence type="ECO:0000313" key="3">
    <source>
        <dbReference type="Proteomes" id="UP000095038"/>
    </source>
</evidence>
<dbReference type="InParanoid" id="A0A1D2VPU6"/>
<dbReference type="RefSeq" id="XP_020049935.1">
    <property type="nucleotide sequence ID" value="XM_020195241.1"/>
</dbReference>
<dbReference type="AlphaFoldDB" id="A0A1D2VPU6"/>
<gene>
    <name evidence="2" type="ORF">ASCRUDRAFT_97643</name>
</gene>
<protein>
    <submittedName>
        <fullName evidence="2">Uncharacterized protein</fullName>
    </submittedName>
</protein>
<dbReference type="EMBL" id="KV454475">
    <property type="protein sequence ID" value="ODV63628.1"/>
    <property type="molecule type" value="Genomic_DNA"/>
</dbReference>
<accession>A0A1D2VPU6</accession>
<reference evidence="3" key="1">
    <citation type="submission" date="2016-05" db="EMBL/GenBank/DDBJ databases">
        <title>Comparative genomics of biotechnologically important yeasts.</title>
        <authorList>
            <consortium name="DOE Joint Genome Institute"/>
            <person name="Riley R."/>
            <person name="Haridas S."/>
            <person name="Wolfe K.H."/>
            <person name="Lopes M.R."/>
            <person name="Hittinger C.T."/>
            <person name="Goker M."/>
            <person name="Salamov A."/>
            <person name="Wisecaver J."/>
            <person name="Long T.M."/>
            <person name="Aerts A.L."/>
            <person name="Barry K."/>
            <person name="Choi C."/>
            <person name="Clum A."/>
            <person name="Coughlan A.Y."/>
            <person name="Deshpande S."/>
            <person name="Douglass A.P."/>
            <person name="Hanson S.J."/>
            <person name="Klenk H.-P."/>
            <person name="Labutti K."/>
            <person name="Lapidus A."/>
            <person name="Lindquist E."/>
            <person name="Lipzen A."/>
            <person name="Meier-Kolthoff J.P."/>
            <person name="Ohm R.A."/>
            <person name="Otillar R.P."/>
            <person name="Pangilinan J."/>
            <person name="Peng Y."/>
            <person name="Rokas A."/>
            <person name="Rosa C.A."/>
            <person name="Scheuner C."/>
            <person name="Sibirny A.A."/>
            <person name="Slot J.C."/>
            <person name="Stielow J.B."/>
            <person name="Sun H."/>
            <person name="Kurtzman C.P."/>
            <person name="Blackwell M."/>
            <person name="Grigoriev I.V."/>
            <person name="Jeffries T.W."/>
        </authorList>
    </citation>
    <scope>NUCLEOTIDE SEQUENCE [LARGE SCALE GENOMIC DNA]</scope>
    <source>
        <strain evidence="3">DSM 1968</strain>
    </source>
</reference>
<sequence>MNESECFLSLWFFCPGSEVLSLSPMLVQRCWTVRSACILLRLPSTALGAILEPLFWLFPSYLFSSLLHFSSLSTNTSLFFLLHQSTSAGFWCELWFRLENNRAPTGLPPSKHSQKVRLLGGPGRNTI</sequence>
<organism evidence="2 3">
    <name type="scientific">Ascoidea rubescens DSM 1968</name>
    <dbReference type="NCBI Taxonomy" id="1344418"/>
    <lineage>
        <taxon>Eukaryota</taxon>
        <taxon>Fungi</taxon>
        <taxon>Dikarya</taxon>
        <taxon>Ascomycota</taxon>
        <taxon>Saccharomycotina</taxon>
        <taxon>Saccharomycetes</taxon>
        <taxon>Ascoideaceae</taxon>
        <taxon>Ascoidea</taxon>
    </lineage>
</organism>
<feature type="region of interest" description="Disordered" evidence="1">
    <location>
        <begin position="106"/>
        <end position="127"/>
    </location>
</feature>
<keyword evidence="3" id="KW-1185">Reference proteome</keyword>
<name>A0A1D2VPU6_9ASCO</name>
<evidence type="ECO:0000256" key="1">
    <source>
        <dbReference type="SAM" id="MobiDB-lite"/>
    </source>
</evidence>
<proteinExistence type="predicted"/>
<dbReference type="GeneID" id="30968877"/>
<dbReference type="Proteomes" id="UP000095038">
    <property type="component" value="Unassembled WGS sequence"/>
</dbReference>